<dbReference type="Gene3D" id="4.10.80.30">
    <property type="entry name" value="DNA polymerase, domain 6"/>
    <property type="match status" value="1"/>
</dbReference>
<dbReference type="Proteomes" id="UP000199475">
    <property type="component" value="Unassembled WGS sequence"/>
</dbReference>
<dbReference type="OrthoDB" id="8887048at2"/>
<dbReference type="Gene3D" id="1.10.530.10">
    <property type="match status" value="1"/>
</dbReference>
<evidence type="ECO:0000256" key="2">
    <source>
        <dbReference type="SAM" id="SignalP"/>
    </source>
</evidence>
<proteinExistence type="predicted"/>
<evidence type="ECO:0000313" key="5">
    <source>
        <dbReference type="Proteomes" id="UP000199475"/>
    </source>
</evidence>
<reference evidence="4 5" key="1">
    <citation type="submission" date="2016-10" db="EMBL/GenBank/DDBJ databases">
        <authorList>
            <person name="de Groot N.N."/>
        </authorList>
    </citation>
    <scope>NUCLEOTIDE SEQUENCE [LARGE SCALE GENOMIC DNA]</scope>
    <source>
        <strain evidence="4 5">CGMCC 1.9159</strain>
    </source>
</reference>
<dbReference type="GO" id="GO:0004040">
    <property type="term" value="F:amidase activity"/>
    <property type="evidence" value="ECO:0007669"/>
    <property type="project" value="InterPro"/>
</dbReference>
<protein>
    <submittedName>
        <fullName evidence="4">Flagellum-specific peptidoglycan hydrolase FlgJ</fullName>
    </submittedName>
</protein>
<name>A0A1G9H1V6_9ACTN</name>
<evidence type="ECO:0000256" key="1">
    <source>
        <dbReference type="ARBA" id="ARBA00022801"/>
    </source>
</evidence>
<feature type="chain" id="PRO_5039208874" evidence="2">
    <location>
        <begin position="26"/>
        <end position="666"/>
    </location>
</feature>
<dbReference type="PANTHER" id="PTHR33308:SF9">
    <property type="entry name" value="PEPTIDOGLYCAN HYDROLASE FLGJ"/>
    <property type="match status" value="1"/>
</dbReference>
<gene>
    <name evidence="4" type="ORF">SAMN04488242_0024</name>
</gene>
<keyword evidence="2" id="KW-0732">Signal</keyword>
<keyword evidence="5" id="KW-1185">Reference proteome</keyword>
<dbReference type="PRINTS" id="PR01002">
    <property type="entry name" value="FLGFLGJ"/>
</dbReference>
<feature type="domain" description="Mannosyl-glycoprotein endo-beta-N-acetylglucosamidase-like" evidence="3">
    <location>
        <begin position="27"/>
        <end position="187"/>
    </location>
</feature>
<sequence>MGSMRMWRSVRSVLLAVVLGFVAFAAPQPASALTAADFIAKTHQWAQAEERTYGVPASVSIAQSMLESGMGESELAKNANAWFGIKCSSTESPHQNGCYSISTWEVDANGNRYTTTAKFRKYDTAEKSFIDHGYFLSRLSRYAKAFDYTDNPDRFIFEVHMGGYATDPLYANKVINLMARHNLYQYNVTPPATGPMELVIRPATKANVGATAAVTGLLSPGGAGQIVRTEAMTPSGWSPSQQVQAGPRGIFSIPLTYGQDTVGLHRFRVKSSTIDTTYTSPEFTIERLGTVKANAVEDVYVGETARLRGTAAGYAGRTVKAQVLVSGTWRDHSSVAVASDGSFDLALTYGQSSAGTTTYRATLTTPWGTTLTSSNVTSKRIQLVSVAAYSAGTKAVGHDTYTWGTATGAPNSEVWTEVRIGESWSRSQTGTTDGNGRFSLPLTYGKTTPGTYTWRVGVRSSLGVYHSDSFTLTRVPEPTVTAASAGSKPVGQDTYTWGTATGAPNSPVWTEVMLSGGWSRSQVGTTDAEGRFTLALTYGARTPGEYQWRVVVGGSLGTFPSEPFTLVRTEAPVTVSAASAGVKPVGQTTYTWGTASGAPNSQVWTEVLLDSGWSRSQISTTDADGRFTIPLTYGSNQVGTHRWRVAVATADGTFRSNEFTLQRVRG</sequence>
<dbReference type="InterPro" id="IPR051056">
    <property type="entry name" value="Glycosyl_Hydrolase_73"/>
</dbReference>
<dbReference type="PANTHER" id="PTHR33308">
    <property type="entry name" value="PEPTIDOGLYCAN HYDROLASE FLGJ"/>
    <property type="match status" value="1"/>
</dbReference>
<dbReference type="Pfam" id="PF01832">
    <property type="entry name" value="Glucosaminidase"/>
    <property type="match status" value="1"/>
</dbReference>
<dbReference type="EMBL" id="FNGP01000001">
    <property type="protein sequence ID" value="SDL06881.1"/>
    <property type="molecule type" value="Genomic_DNA"/>
</dbReference>
<accession>A0A1G9H1V6</accession>
<evidence type="ECO:0000259" key="3">
    <source>
        <dbReference type="SMART" id="SM00047"/>
    </source>
</evidence>
<keyword evidence="1 4" id="KW-0378">Hydrolase</keyword>
<dbReference type="GO" id="GO:0071973">
    <property type="term" value="P:bacterial-type flagellum-dependent cell motility"/>
    <property type="evidence" value="ECO:0007669"/>
    <property type="project" value="TreeGrafter"/>
</dbReference>
<dbReference type="SMART" id="SM00047">
    <property type="entry name" value="LYZ2"/>
    <property type="match status" value="1"/>
</dbReference>
<dbReference type="AlphaFoldDB" id="A0A1G9H1V6"/>
<dbReference type="InterPro" id="IPR002901">
    <property type="entry name" value="MGlyc_endo_b_GlcNAc-like_dom"/>
</dbReference>
<dbReference type="STRING" id="686624.SAMN04488242_0024"/>
<evidence type="ECO:0000313" key="4">
    <source>
        <dbReference type="EMBL" id="SDL06881.1"/>
    </source>
</evidence>
<organism evidence="4 5">
    <name type="scientific">Tessaracoccus oleiagri</name>
    <dbReference type="NCBI Taxonomy" id="686624"/>
    <lineage>
        <taxon>Bacteria</taxon>
        <taxon>Bacillati</taxon>
        <taxon>Actinomycetota</taxon>
        <taxon>Actinomycetes</taxon>
        <taxon>Propionibacteriales</taxon>
        <taxon>Propionibacteriaceae</taxon>
        <taxon>Tessaracoccus</taxon>
    </lineage>
</organism>
<feature type="signal peptide" evidence="2">
    <location>
        <begin position="1"/>
        <end position="25"/>
    </location>
</feature>